<dbReference type="EMBL" id="JH714292">
    <property type="protein sequence ID" value="EFO12942.1"/>
    <property type="molecule type" value="Genomic_DNA"/>
</dbReference>
<evidence type="ECO:0000313" key="1">
    <source>
        <dbReference type="EMBL" id="EFO12942.1"/>
    </source>
</evidence>
<feature type="non-terminal residue" evidence="1">
    <location>
        <position position="98"/>
    </location>
</feature>
<dbReference type="AlphaFoldDB" id="A0A1S0TG80"/>
<protein>
    <submittedName>
        <fullName evidence="1">Uncharacterized protein</fullName>
    </submittedName>
</protein>
<sequence>MAMCEGWGHMNKNNKVANKEGLVTFPRGSENEQYAIRLALIGHLYQVFATFDAEPIRSKQPVSPFAVQEDKALDDVLLRLYSIARPEQPLSSMVALKK</sequence>
<dbReference type="InParanoid" id="A0A1S0TG80"/>
<name>A0A1S0TG80_LOALO</name>
<dbReference type="GeneID" id="9953081"/>
<dbReference type="OrthoDB" id="26387at2759"/>
<dbReference type="CTD" id="9953081"/>
<reference evidence="1" key="1">
    <citation type="submission" date="2012-04" db="EMBL/GenBank/DDBJ databases">
        <title>The Genome Sequence of Loa loa.</title>
        <authorList>
            <consortium name="The Broad Institute Genome Sequencing Platform"/>
            <consortium name="Broad Institute Genome Sequencing Center for Infectious Disease"/>
            <person name="Nutman T.B."/>
            <person name="Fink D.L."/>
            <person name="Russ C."/>
            <person name="Young S."/>
            <person name="Zeng Q."/>
            <person name="Gargeya S."/>
            <person name="Alvarado L."/>
            <person name="Berlin A."/>
            <person name="Chapman S.B."/>
            <person name="Chen Z."/>
            <person name="Freedman E."/>
            <person name="Gellesch M."/>
            <person name="Goldberg J."/>
            <person name="Griggs A."/>
            <person name="Gujja S."/>
            <person name="Heilman E.R."/>
            <person name="Heiman D."/>
            <person name="Howarth C."/>
            <person name="Mehta T."/>
            <person name="Neiman D."/>
            <person name="Pearson M."/>
            <person name="Roberts A."/>
            <person name="Saif S."/>
            <person name="Shea T."/>
            <person name="Shenoy N."/>
            <person name="Sisk P."/>
            <person name="Stolte C."/>
            <person name="Sykes S."/>
            <person name="White J."/>
            <person name="Yandava C."/>
            <person name="Haas B."/>
            <person name="Henn M.R."/>
            <person name="Nusbaum C."/>
            <person name="Birren B."/>
        </authorList>
    </citation>
    <scope>NUCLEOTIDE SEQUENCE [LARGE SCALE GENOMIC DNA]</scope>
</reference>
<proteinExistence type="predicted"/>
<accession>A0A1S0TG80</accession>
<dbReference type="KEGG" id="loa:LOAG_15589"/>
<organism evidence="1">
    <name type="scientific">Loa loa</name>
    <name type="common">Eye worm</name>
    <name type="synonym">Filaria loa</name>
    <dbReference type="NCBI Taxonomy" id="7209"/>
    <lineage>
        <taxon>Eukaryota</taxon>
        <taxon>Metazoa</taxon>
        <taxon>Ecdysozoa</taxon>
        <taxon>Nematoda</taxon>
        <taxon>Chromadorea</taxon>
        <taxon>Rhabditida</taxon>
        <taxon>Spirurina</taxon>
        <taxon>Spiruromorpha</taxon>
        <taxon>Filarioidea</taxon>
        <taxon>Onchocercidae</taxon>
        <taxon>Loa</taxon>
    </lineage>
</organism>
<gene>
    <name evidence="1" type="ORF">LOAG_15589</name>
</gene>
<dbReference type="RefSeq" id="XP_003151127.1">
    <property type="nucleotide sequence ID" value="XM_003151079.1"/>
</dbReference>